<evidence type="ECO:0000313" key="1">
    <source>
        <dbReference type="EMBL" id="PKB91886.1"/>
    </source>
</evidence>
<comment type="caution">
    <text evidence="1">The sequence shown here is derived from an EMBL/GenBank/DDBJ whole genome shotgun (WGS) entry which is preliminary data.</text>
</comment>
<protein>
    <submittedName>
        <fullName evidence="1">Uncharacterized protein</fullName>
    </submittedName>
</protein>
<name>A0A2N0NBC5_9GLOM</name>
<dbReference type="AlphaFoldDB" id="A0A2N0NBC5"/>
<gene>
    <name evidence="1" type="ORF">RhiirA5_405156</name>
</gene>
<dbReference type="EMBL" id="LLXJ01013341">
    <property type="protein sequence ID" value="PKB91886.1"/>
    <property type="molecule type" value="Genomic_DNA"/>
</dbReference>
<dbReference type="VEuPathDB" id="FungiDB:RhiirFUN_024524"/>
<organism evidence="1 2">
    <name type="scientific">Rhizophagus irregularis</name>
    <dbReference type="NCBI Taxonomy" id="588596"/>
    <lineage>
        <taxon>Eukaryota</taxon>
        <taxon>Fungi</taxon>
        <taxon>Fungi incertae sedis</taxon>
        <taxon>Mucoromycota</taxon>
        <taxon>Glomeromycotina</taxon>
        <taxon>Glomeromycetes</taxon>
        <taxon>Glomerales</taxon>
        <taxon>Glomeraceae</taxon>
        <taxon>Rhizophagus</taxon>
    </lineage>
</organism>
<accession>A0A2N0NBC5</accession>
<reference evidence="1 2" key="1">
    <citation type="submission" date="2016-04" db="EMBL/GenBank/DDBJ databases">
        <title>Genome analyses suggest a sexual origin of heterokaryosis in a supposedly ancient asexual fungus.</title>
        <authorList>
            <person name="Ropars J."/>
            <person name="Sedzielewska K."/>
            <person name="Noel J."/>
            <person name="Charron P."/>
            <person name="Farinelli L."/>
            <person name="Marton T."/>
            <person name="Kruger M."/>
            <person name="Pelin A."/>
            <person name="Brachmann A."/>
            <person name="Corradi N."/>
        </authorList>
    </citation>
    <scope>NUCLEOTIDE SEQUENCE [LARGE SCALE GENOMIC DNA]</scope>
    <source>
        <strain evidence="1 2">A5</strain>
    </source>
</reference>
<reference evidence="1 2" key="2">
    <citation type="submission" date="2017-09" db="EMBL/GenBank/DDBJ databases">
        <title>Extensive intraspecific genome diversity in a model arbuscular mycorrhizal fungus.</title>
        <authorList>
            <person name="Chen E.C."/>
            <person name="Morin E."/>
            <person name="Beaudet D."/>
            <person name="Noel J."/>
            <person name="Ndikumana S."/>
            <person name="Charron P."/>
            <person name="St-Onge C."/>
            <person name="Giorgi J."/>
            <person name="Grigoriev I.V."/>
            <person name="Roux C."/>
            <person name="Martin F.M."/>
            <person name="Corradi N."/>
        </authorList>
    </citation>
    <scope>NUCLEOTIDE SEQUENCE [LARGE SCALE GENOMIC DNA]</scope>
    <source>
        <strain evidence="1 2">A5</strain>
    </source>
</reference>
<proteinExistence type="predicted"/>
<dbReference type="Proteomes" id="UP000232722">
    <property type="component" value="Unassembled WGS sequence"/>
</dbReference>
<sequence>MIEVESEELVNITARELISGNLIKATFGKEYLPQVHASLNNMDKLRRLVAKVQKAHHPYGQGILGLTYNIWKCEEKYLGYVQQSATFSNGHIMVICMSEVMAHAWTKLEYFEIDLSFKRVQGDINEFE</sequence>
<feature type="non-terminal residue" evidence="1">
    <location>
        <position position="128"/>
    </location>
</feature>
<evidence type="ECO:0000313" key="2">
    <source>
        <dbReference type="Proteomes" id="UP000232722"/>
    </source>
</evidence>